<dbReference type="InterPro" id="IPR011992">
    <property type="entry name" value="EF-hand-dom_pair"/>
</dbReference>
<evidence type="ECO:0000256" key="1">
    <source>
        <dbReference type="ARBA" id="ARBA00022737"/>
    </source>
</evidence>
<dbReference type="Pfam" id="PF13405">
    <property type="entry name" value="EF-hand_6"/>
    <property type="match status" value="1"/>
</dbReference>
<dbReference type="CDD" id="cd00051">
    <property type="entry name" value="EFh"/>
    <property type="match status" value="1"/>
</dbReference>
<dbReference type="InterPro" id="IPR018247">
    <property type="entry name" value="EF_Hand_1_Ca_BS"/>
</dbReference>
<organism evidence="4">
    <name type="scientific">Lichtheimia ramosa</name>
    <dbReference type="NCBI Taxonomy" id="688394"/>
    <lineage>
        <taxon>Eukaryota</taxon>
        <taxon>Fungi</taxon>
        <taxon>Fungi incertae sedis</taxon>
        <taxon>Mucoromycota</taxon>
        <taxon>Mucoromycotina</taxon>
        <taxon>Mucoromycetes</taxon>
        <taxon>Mucorales</taxon>
        <taxon>Lichtheimiaceae</taxon>
        <taxon>Lichtheimia</taxon>
    </lineage>
</organism>
<reference evidence="4" key="1">
    <citation type="journal article" date="2014" name="Genome Announc.">
        <title>De novo whole-genome sequence and genome annotation of Lichtheimia ramosa.</title>
        <authorList>
            <person name="Linde J."/>
            <person name="Schwartze V."/>
            <person name="Binder U."/>
            <person name="Lass-Florl C."/>
            <person name="Voigt K."/>
            <person name="Horn F."/>
        </authorList>
    </citation>
    <scope>NUCLEOTIDE SEQUENCE</scope>
    <source>
        <strain evidence="4">JMRC FSU:6197</strain>
    </source>
</reference>
<dbReference type="Pfam" id="PF13499">
    <property type="entry name" value="EF-hand_7"/>
    <property type="match status" value="1"/>
</dbReference>
<proteinExistence type="predicted"/>
<dbReference type="InterPro" id="IPR050403">
    <property type="entry name" value="Myosin_RLC"/>
</dbReference>
<name>A0A077WAE5_9FUNG</name>
<sequence>MAPQILRKGKSRGVRQNSNVFAMINPQQMEEMRRAFYMMDTNGDGVVCQEDLETIFENLGQTVSPEQIEKMLSEGPGSTINLMVFLTLMAEKLTGTDPEQVILDAFSTFDDDGKGTINADYLRECMTTMGDRFTHEEVDIMFQGATIDDKGNFNYKDFAQVLKHGE</sequence>
<dbReference type="GO" id="GO:0005509">
    <property type="term" value="F:calcium ion binding"/>
    <property type="evidence" value="ECO:0007669"/>
    <property type="project" value="InterPro"/>
</dbReference>
<accession>A0A077WAE5</accession>
<evidence type="ECO:0000256" key="2">
    <source>
        <dbReference type="ARBA" id="ARBA00022837"/>
    </source>
</evidence>
<protein>
    <recommendedName>
        <fullName evidence="3">EF-hand domain-containing protein</fullName>
    </recommendedName>
</protein>
<dbReference type="PANTHER" id="PTHR23049">
    <property type="entry name" value="MYOSIN REGULATORY LIGHT CHAIN 2"/>
    <property type="match status" value="1"/>
</dbReference>
<feature type="domain" description="EF-hand" evidence="3">
    <location>
        <begin position="97"/>
        <end position="132"/>
    </location>
</feature>
<dbReference type="EMBL" id="LK023313">
    <property type="protein sequence ID" value="CDS03730.1"/>
    <property type="molecule type" value="Genomic_DNA"/>
</dbReference>
<keyword evidence="2" id="KW-0106">Calcium</keyword>
<keyword evidence="1" id="KW-0677">Repeat</keyword>
<dbReference type="FunFam" id="1.10.238.10:FF:000001">
    <property type="entry name" value="Calmodulin 1"/>
    <property type="match status" value="1"/>
</dbReference>
<dbReference type="PROSITE" id="PS50222">
    <property type="entry name" value="EF_HAND_2"/>
    <property type="match status" value="2"/>
</dbReference>
<dbReference type="SMART" id="SM00054">
    <property type="entry name" value="EFh"/>
    <property type="match status" value="2"/>
</dbReference>
<dbReference type="OrthoDB" id="429467at2759"/>
<dbReference type="AlphaFoldDB" id="A0A077WAE5"/>
<evidence type="ECO:0000259" key="3">
    <source>
        <dbReference type="PROSITE" id="PS50222"/>
    </source>
</evidence>
<dbReference type="InterPro" id="IPR002048">
    <property type="entry name" value="EF_hand_dom"/>
</dbReference>
<feature type="domain" description="EF-hand" evidence="3">
    <location>
        <begin position="27"/>
        <end position="62"/>
    </location>
</feature>
<dbReference type="PROSITE" id="PS00018">
    <property type="entry name" value="EF_HAND_1"/>
    <property type="match status" value="1"/>
</dbReference>
<dbReference type="Gene3D" id="1.10.238.10">
    <property type="entry name" value="EF-hand"/>
    <property type="match status" value="2"/>
</dbReference>
<gene>
    <name evidence="4" type="ORF">LRAMOSA01131</name>
</gene>
<dbReference type="SUPFAM" id="SSF47473">
    <property type="entry name" value="EF-hand"/>
    <property type="match status" value="1"/>
</dbReference>
<evidence type="ECO:0000313" key="4">
    <source>
        <dbReference type="EMBL" id="CDS03730.1"/>
    </source>
</evidence>